<accession>A0A931G8K9</accession>
<feature type="domain" description="HD-GYP" evidence="1">
    <location>
        <begin position="1"/>
        <end position="111"/>
    </location>
</feature>
<dbReference type="Gene3D" id="1.10.3210.10">
    <property type="entry name" value="Hypothetical protein af1432"/>
    <property type="match status" value="1"/>
</dbReference>
<evidence type="ECO:0000259" key="1">
    <source>
        <dbReference type="PROSITE" id="PS51832"/>
    </source>
</evidence>
<evidence type="ECO:0000313" key="2">
    <source>
        <dbReference type="EMBL" id="MBG0779430.1"/>
    </source>
</evidence>
<sequence>FYFPRALRRVPWIAACHHEKIDGTGYPRGLTEDQIPLESKIIAVSDVFDALTSLRDYPKYAFGKILDYKIVPIEKTVYILKKDVGSHFDPDVIEAFLSCLPEITFDTDNAR</sequence>
<dbReference type="Pfam" id="PF13487">
    <property type="entry name" value="HD_5"/>
    <property type="match status" value="1"/>
</dbReference>
<protein>
    <submittedName>
        <fullName evidence="2">HD domain-containing protein</fullName>
    </submittedName>
</protein>
<dbReference type="PROSITE" id="PS51832">
    <property type="entry name" value="HD_GYP"/>
    <property type="match status" value="1"/>
</dbReference>
<gene>
    <name evidence="2" type="ORF">H0S81_05840</name>
</gene>
<dbReference type="InterPro" id="IPR037522">
    <property type="entry name" value="HD_GYP_dom"/>
</dbReference>
<dbReference type="PANTHER" id="PTHR45228">
    <property type="entry name" value="CYCLIC DI-GMP PHOSPHODIESTERASE TM_0186-RELATED"/>
    <property type="match status" value="1"/>
</dbReference>
<reference evidence="2" key="1">
    <citation type="submission" date="2020-07" db="EMBL/GenBank/DDBJ databases">
        <title>Severe corrosion of carbon steel in oil field produced water can be linked to methanogenic archaea containing a special type of NiFe hydrogenase.</title>
        <authorList>
            <person name="Lahme S."/>
            <person name="Mand J."/>
            <person name="Longwell J."/>
            <person name="Smith R."/>
            <person name="Enning D."/>
        </authorList>
    </citation>
    <scope>NUCLEOTIDE SEQUENCE</scope>
    <source>
        <strain evidence="2">MIC098Bin6</strain>
    </source>
</reference>
<comment type="caution">
    <text evidence="2">The sequence shown here is derived from an EMBL/GenBank/DDBJ whole genome shotgun (WGS) entry which is preliminary data.</text>
</comment>
<feature type="non-terminal residue" evidence="2">
    <location>
        <position position="1"/>
    </location>
</feature>
<proteinExistence type="predicted"/>
<evidence type="ECO:0000313" key="3">
    <source>
        <dbReference type="Proteomes" id="UP000706172"/>
    </source>
</evidence>
<name>A0A931G8K9_9BACT</name>
<organism evidence="2 3">
    <name type="scientific">Desulfotignum balticum</name>
    <dbReference type="NCBI Taxonomy" id="115781"/>
    <lineage>
        <taxon>Bacteria</taxon>
        <taxon>Pseudomonadati</taxon>
        <taxon>Thermodesulfobacteriota</taxon>
        <taxon>Desulfobacteria</taxon>
        <taxon>Desulfobacterales</taxon>
        <taxon>Desulfobacteraceae</taxon>
        <taxon>Desulfotignum</taxon>
    </lineage>
</organism>
<dbReference type="InterPro" id="IPR003607">
    <property type="entry name" value="HD/PDEase_dom"/>
</dbReference>
<dbReference type="SUPFAM" id="SSF109604">
    <property type="entry name" value="HD-domain/PDEase-like"/>
    <property type="match status" value="1"/>
</dbReference>
<dbReference type="Proteomes" id="UP000706172">
    <property type="component" value="Unassembled WGS sequence"/>
</dbReference>
<dbReference type="EMBL" id="JACCQK010000312">
    <property type="protein sequence ID" value="MBG0779430.1"/>
    <property type="molecule type" value="Genomic_DNA"/>
</dbReference>
<dbReference type="AlphaFoldDB" id="A0A931G8K9"/>
<dbReference type="PANTHER" id="PTHR45228:SF1">
    <property type="entry name" value="CYCLIC DI-GMP PHOSPHODIESTERASE TM_0186"/>
    <property type="match status" value="1"/>
</dbReference>
<dbReference type="InterPro" id="IPR052020">
    <property type="entry name" value="Cyclic_di-GMP/3'3'-cGAMP_PDE"/>
</dbReference>
<dbReference type="CDD" id="cd00077">
    <property type="entry name" value="HDc"/>
    <property type="match status" value="1"/>
</dbReference>